<dbReference type="Proteomes" id="UP001470230">
    <property type="component" value="Unassembled WGS sequence"/>
</dbReference>
<dbReference type="Gene3D" id="3.40.50.12480">
    <property type="match status" value="1"/>
</dbReference>
<dbReference type="InterPro" id="IPR036770">
    <property type="entry name" value="Ankyrin_rpt-contain_sf"/>
</dbReference>
<keyword evidence="1" id="KW-1133">Transmembrane helix</keyword>
<proteinExistence type="predicted"/>
<accession>A0ABR2GY17</accession>
<dbReference type="InterPro" id="IPR032675">
    <property type="entry name" value="LRR_dom_sf"/>
</dbReference>
<dbReference type="InterPro" id="IPR053139">
    <property type="entry name" value="Surface_bspA-like"/>
</dbReference>
<dbReference type="SUPFAM" id="SSF52058">
    <property type="entry name" value="L domain-like"/>
    <property type="match status" value="1"/>
</dbReference>
<evidence type="ECO:0000313" key="2">
    <source>
        <dbReference type="EMBL" id="KAK8838533.1"/>
    </source>
</evidence>
<comment type="caution">
    <text evidence="2">The sequence shown here is derived from an EMBL/GenBank/DDBJ whole genome shotgun (WGS) entry which is preliminary data.</text>
</comment>
<dbReference type="Gene3D" id="3.80.10.10">
    <property type="entry name" value="Ribonuclease Inhibitor"/>
    <property type="match status" value="2"/>
</dbReference>
<evidence type="ECO:0000256" key="1">
    <source>
        <dbReference type="SAM" id="Phobius"/>
    </source>
</evidence>
<dbReference type="InterPro" id="IPR026906">
    <property type="entry name" value="LRR_5"/>
</dbReference>
<sequence length="884" mass="102606">MVLPEKYLNATFSRFFINFFPKQGQIQNSEILTLYFFISNLKELKDILLMEYLEYLDERNELYNVLLQYIESDEGDENYNIQNLIDNFQKQKILQNQDEATLFLRTFIGICNNHHRSSGFDQKIEQILQYFKEFIKNSFTNVEIFNFFKSSKQIILYLIENQIININREIVSEILFRTDEANTKYCHFFYPEIKEFLSKDELDKIEGELNKEDSNFNDKRKTGQNEKFFFELIRNDSIDEFVSYVNQTNLSLLSTIIEPSIFETNSFLIERKPSLIEYAAFFGSIQVFQYLKFNNVELNPSLWLYAIHSQNADMIHLLEESLIKPPNEDYHVCLDESIKCHHNDLARYFIDNFLNENEINYKCVLKFYNIEHIPKEIENDSVFFYLCFYEYYELVDLYLKPKEINLKDKNNILYMKHNIEDIYVLLKVLGVENTAETFSECSSLEKVALPRCITEIGLKSFYKCSALKQVTIPSSVTSIGDFAFSGCEKLEHIKIPFSVTKIGNNAFQYCRKIAKIYVPNSVETIGSYAFYCCLSLKEIHLPLSITEINEYTFYSCESLQQVSIPPLVKSIGNCSFSGCRSIYSITLPPSLKSIGDYSFKSCNSLRKIAFPSTLESIGNYAFCQCCTLQEAEVPKSVKKVGKKVFMGCNSLDDYCAYYDDDDDDTTALLFYMMLILMLIITCVSLLIVFIVAVVWWCRIHPWFSHGYKTGKTVYVCLEVCWISSIVAIVFLSLFIAFYVIKRKNQLSIIMVTKRKCFKYLTIITNIAAYVIFSGLVMTAIISGMIAAAYAVKKEKINGESVKCLRYVLDGYLGASDWAAKQAPEKQNDLDKWYSNMISKAYKKNGKISNYYCVEVGAPIFLFSIIAFISLIFDLILVVVLRFDL</sequence>
<gene>
    <name evidence="2" type="ORF">M9Y10_033162</name>
</gene>
<dbReference type="SUPFAM" id="SSF48403">
    <property type="entry name" value="Ankyrin repeat"/>
    <property type="match status" value="1"/>
</dbReference>
<dbReference type="Pfam" id="PF13306">
    <property type="entry name" value="LRR_5"/>
    <property type="match status" value="1"/>
</dbReference>
<organism evidence="2 3">
    <name type="scientific">Tritrichomonas musculus</name>
    <dbReference type="NCBI Taxonomy" id="1915356"/>
    <lineage>
        <taxon>Eukaryota</taxon>
        <taxon>Metamonada</taxon>
        <taxon>Parabasalia</taxon>
        <taxon>Tritrichomonadida</taxon>
        <taxon>Tritrichomonadidae</taxon>
        <taxon>Tritrichomonas</taxon>
    </lineage>
</organism>
<dbReference type="PANTHER" id="PTHR45661:SF3">
    <property type="entry name" value="IG-LIKE DOMAIN-CONTAINING PROTEIN"/>
    <property type="match status" value="1"/>
</dbReference>
<name>A0ABR2GY17_9EUKA</name>
<protein>
    <recommendedName>
        <fullName evidence="4">Surface antigen BspA-like</fullName>
    </recommendedName>
</protein>
<evidence type="ECO:0008006" key="4">
    <source>
        <dbReference type="Google" id="ProtNLM"/>
    </source>
</evidence>
<keyword evidence="1" id="KW-0472">Membrane</keyword>
<feature type="transmembrane region" description="Helical" evidence="1">
    <location>
        <begin position="760"/>
        <end position="791"/>
    </location>
</feature>
<dbReference type="PANTHER" id="PTHR45661">
    <property type="entry name" value="SURFACE ANTIGEN"/>
    <property type="match status" value="1"/>
</dbReference>
<evidence type="ECO:0000313" key="3">
    <source>
        <dbReference type="Proteomes" id="UP001470230"/>
    </source>
</evidence>
<feature type="transmembrane region" description="Helical" evidence="1">
    <location>
        <begin position="859"/>
        <end position="880"/>
    </location>
</feature>
<feature type="transmembrane region" description="Helical" evidence="1">
    <location>
        <begin position="712"/>
        <end position="740"/>
    </location>
</feature>
<feature type="transmembrane region" description="Helical" evidence="1">
    <location>
        <begin position="668"/>
        <end position="696"/>
    </location>
</feature>
<dbReference type="EMBL" id="JAPFFF010000055">
    <property type="protein sequence ID" value="KAK8838533.1"/>
    <property type="molecule type" value="Genomic_DNA"/>
</dbReference>
<keyword evidence="3" id="KW-1185">Reference proteome</keyword>
<reference evidence="2 3" key="1">
    <citation type="submission" date="2024-04" db="EMBL/GenBank/DDBJ databases">
        <title>Tritrichomonas musculus Genome.</title>
        <authorList>
            <person name="Alves-Ferreira E."/>
            <person name="Grigg M."/>
            <person name="Lorenzi H."/>
            <person name="Galac M."/>
        </authorList>
    </citation>
    <scope>NUCLEOTIDE SEQUENCE [LARGE SCALE GENOMIC DNA]</scope>
    <source>
        <strain evidence="2 3">EAF2021</strain>
    </source>
</reference>
<keyword evidence="1" id="KW-0812">Transmembrane</keyword>